<dbReference type="AlphaFoldDB" id="A0AAV3PHN4"/>
<reference evidence="1 2" key="1">
    <citation type="submission" date="2024-01" db="EMBL/GenBank/DDBJ databases">
        <title>The complete chloroplast genome sequence of Lithospermum erythrorhizon: insights into the phylogenetic relationship among Boraginaceae species and the maternal lineages of purple gromwells.</title>
        <authorList>
            <person name="Okada T."/>
            <person name="Watanabe K."/>
        </authorList>
    </citation>
    <scope>NUCLEOTIDE SEQUENCE [LARGE SCALE GENOMIC DNA]</scope>
</reference>
<accession>A0AAV3PHN4</accession>
<name>A0AAV3PHN4_LITER</name>
<gene>
    <name evidence="1" type="ORF">LIER_09998</name>
</gene>
<protein>
    <submittedName>
        <fullName evidence="1">Uncharacterized protein</fullName>
    </submittedName>
</protein>
<evidence type="ECO:0000313" key="2">
    <source>
        <dbReference type="Proteomes" id="UP001454036"/>
    </source>
</evidence>
<organism evidence="1 2">
    <name type="scientific">Lithospermum erythrorhizon</name>
    <name type="common">Purple gromwell</name>
    <name type="synonym">Lithospermum officinale var. erythrorhizon</name>
    <dbReference type="NCBI Taxonomy" id="34254"/>
    <lineage>
        <taxon>Eukaryota</taxon>
        <taxon>Viridiplantae</taxon>
        <taxon>Streptophyta</taxon>
        <taxon>Embryophyta</taxon>
        <taxon>Tracheophyta</taxon>
        <taxon>Spermatophyta</taxon>
        <taxon>Magnoliopsida</taxon>
        <taxon>eudicotyledons</taxon>
        <taxon>Gunneridae</taxon>
        <taxon>Pentapetalae</taxon>
        <taxon>asterids</taxon>
        <taxon>lamiids</taxon>
        <taxon>Boraginales</taxon>
        <taxon>Boraginaceae</taxon>
        <taxon>Boraginoideae</taxon>
        <taxon>Lithospermeae</taxon>
        <taxon>Lithospermum</taxon>
    </lineage>
</organism>
<keyword evidence="2" id="KW-1185">Reference proteome</keyword>
<sequence>MYSVGASNNTFAMDSNVNTSVVNVSDGQMVPPVVSGVAVGSIDSRNVLAFAPGVTLPPFVPGATLPVPVVSGVAVSGGGGLGVVPPAFATTVA</sequence>
<comment type="caution">
    <text evidence="1">The sequence shown here is derived from an EMBL/GenBank/DDBJ whole genome shotgun (WGS) entry which is preliminary data.</text>
</comment>
<evidence type="ECO:0000313" key="1">
    <source>
        <dbReference type="EMBL" id="GAA0151237.1"/>
    </source>
</evidence>
<dbReference type="EMBL" id="BAABME010001745">
    <property type="protein sequence ID" value="GAA0151237.1"/>
    <property type="molecule type" value="Genomic_DNA"/>
</dbReference>
<proteinExistence type="predicted"/>
<dbReference type="Proteomes" id="UP001454036">
    <property type="component" value="Unassembled WGS sequence"/>
</dbReference>